<evidence type="ECO:0000256" key="1">
    <source>
        <dbReference type="ARBA" id="ARBA00004613"/>
    </source>
</evidence>
<evidence type="ECO:0000313" key="5">
    <source>
        <dbReference type="EMBL" id="MBB3098193.1"/>
    </source>
</evidence>
<reference evidence="5 6" key="1">
    <citation type="submission" date="2020-08" db="EMBL/GenBank/DDBJ databases">
        <title>Genomic Encyclopedia of Type Strains, Phase III (KMG-III): the genomes of soil and plant-associated and newly described type strains.</title>
        <authorList>
            <person name="Whitman W."/>
        </authorList>
    </citation>
    <scope>NUCLEOTIDE SEQUENCE [LARGE SCALE GENOMIC DNA]</scope>
    <source>
        <strain evidence="5 6">CECT 3287</strain>
    </source>
</reference>
<evidence type="ECO:0000256" key="2">
    <source>
        <dbReference type="ARBA" id="ARBA00022525"/>
    </source>
</evidence>
<feature type="compositionally biased region" description="Basic and acidic residues" evidence="3">
    <location>
        <begin position="326"/>
        <end position="335"/>
    </location>
</feature>
<accession>A0A7W5AKY6</accession>
<dbReference type="Pfam" id="PF00353">
    <property type="entry name" value="HemolysinCabind"/>
    <property type="match status" value="4"/>
</dbReference>
<dbReference type="RefSeq" id="WP_183224042.1">
    <property type="nucleotide sequence ID" value="NZ_BMPW01000016.1"/>
</dbReference>
<proteinExistence type="predicted"/>
<keyword evidence="6" id="KW-1185">Reference proteome</keyword>
<name>A0A7W5AKY6_9ACTN</name>
<dbReference type="InterPro" id="IPR018511">
    <property type="entry name" value="Hemolysin-typ_Ca-bd_CS"/>
</dbReference>
<keyword evidence="4" id="KW-0732">Signal</keyword>
<dbReference type="EMBL" id="JACHXF010000014">
    <property type="protein sequence ID" value="MBB3098193.1"/>
    <property type="molecule type" value="Genomic_DNA"/>
</dbReference>
<feature type="signal peptide" evidence="4">
    <location>
        <begin position="1"/>
        <end position="21"/>
    </location>
</feature>
<dbReference type="SUPFAM" id="SSF51120">
    <property type="entry name" value="beta-Roll"/>
    <property type="match status" value="2"/>
</dbReference>
<comment type="caution">
    <text evidence="5">The sequence shown here is derived from an EMBL/GenBank/DDBJ whole genome shotgun (WGS) entry which is preliminary data.</text>
</comment>
<dbReference type="InterPro" id="IPR011049">
    <property type="entry name" value="Serralysin-like_metalloprot_C"/>
</dbReference>
<comment type="subcellular location">
    <subcellularLocation>
        <location evidence="1">Secreted</location>
    </subcellularLocation>
</comment>
<evidence type="ECO:0000256" key="3">
    <source>
        <dbReference type="SAM" id="MobiDB-lite"/>
    </source>
</evidence>
<protein>
    <submittedName>
        <fullName evidence="5">Ca2+-binding RTX toxin-like protein</fullName>
    </submittedName>
</protein>
<sequence>MSRFIWPARVAVLLIGGATLATVGAPAQGASTGVASVDSTKVQYKAATGKQNRVVLTRTGNTITIDDVVTVKAGKGCKAVPGDKTKARCTTSKAPTRIGVYTYDRNDTVTDNTNVRSTIDGGSGSDRIFGGTAGDRLTGGSGSDLLNGRGGNDTLHGLSGNDVLYGETGNDDLFGETGNDRIHGGAGDDTLLGYEGRDRLYGDAGWDIMSGDENDKNVSADVIMGGPGEDWVQYGGYMKGVRVDLDGASGDDGRPGEGDTVGADVEVIHGSFGSDILIGNASANNIHGDVGNDKIYGLGGNDTLFGSTGKDQLYGGSGDDVLMGDEEPKTSDRLDGGTNGSIGDECQGFKGDTEVGCER</sequence>
<dbReference type="PANTHER" id="PTHR38340">
    <property type="entry name" value="S-LAYER PROTEIN"/>
    <property type="match status" value="1"/>
</dbReference>
<dbReference type="Proteomes" id="UP000590749">
    <property type="component" value="Unassembled WGS sequence"/>
</dbReference>
<dbReference type="PRINTS" id="PR00313">
    <property type="entry name" value="CABNDNGRPT"/>
</dbReference>
<feature type="chain" id="PRO_5038982571" evidence="4">
    <location>
        <begin position="22"/>
        <end position="359"/>
    </location>
</feature>
<dbReference type="AlphaFoldDB" id="A0A7W5AKY6"/>
<dbReference type="InterPro" id="IPR001343">
    <property type="entry name" value="Hemolysn_Ca-bd"/>
</dbReference>
<dbReference type="Gene3D" id="2.150.10.10">
    <property type="entry name" value="Serralysin-like metalloprotease, C-terminal"/>
    <property type="match status" value="3"/>
</dbReference>
<evidence type="ECO:0000256" key="4">
    <source>
        <dbReference type="SAM" id="SignalP"/>
    </source>
</evidence>
<keyword evidence="2" id="KW-0964">Secreted</keyword>
<dbReference type="PROSITE" id="PS00330">
    <property type="entry name" value="HEMOLYSIN_CALCIUM"/>
    <property type="match status" value="2"/>
</dbReference>
<dbReference type="GO" id="GO:0005576">
    <property type="term" value="C:extracellular region"/>
    <property type="evidence" value="ECO:0007669"/>
    <property type="project" value="UniProtKB-SubCell"/>
</dbReference>
<feature type="region of interest" description="Disordered" evidence="3">
    <location>
        <begin position="316"/>
        <end position="359"/>
    </location>
</feature>
<gene>
    <name evidence="5" type="ORF">FHR83_005888</name>
</gene>
<dbReference type="GO" id="GO:0005509">
    <property type="term" value="F:calcium ion binding"/>
    <property type="evidence" value="ECO:0007669"/>
    <property type="project" value="InterPro"/>
</dbReference>
<organism evidence="5 6">
    <name type="scientific">Actinoplanes campanulatus</name>
    <dbReference type="NCBI Taxonomy" id="113559"/>
    <lineage>
        <taxon>Bacteria</taxon>
        <taxon>Bacillati</taxon>
        <taxon>Actinomycetota</taxon>
        <taxon>Actinomycetes</taxon>
        <taxon>Micromonosporales</taxon>
        <taxon>Micromonosporaceae</taxon>
        <taxon>Actinoplanes</taxon>
    </lineage>
</organism>
<dbReference type="InterPro" id="IPR050557">
    <property type="entry name" value="RTX_toxin/Mannuronan_C5-epim"/>
</dbReference>
<dbReference type="PANTHER" id="PTHR38340:SF1">
    <property type="entry name" value="S-LAYER PROTEIN"/>
    <property type="match status" value="1"/>
</dbReference>
<evidence type="ECO:0000313" key="6">
    <source>
        <dbReference type="Proteomes" id="UP000590749"/>
    </source>
</evidence>